<proteinExistence type="predicted"/>
<dbReference type="eggNOG" id="ENOG5030WW9">
    <property type="taxonomic scope" value="Bacteria"/>
</dbReference>
<dbReference type="InterPro" id="IPR009272">
    <property type="entry name" value="DUF929"/>
</dbReference>
<evidence type="ECO:0000256" key="2">
    <source>
        <dbReference type="SAM" id="Phobius"/>
    </source>
</evidence>
<dbReference type="RefSeq" id="WP_011720902.1">
    <property type="nucleotide sequence ID" value="NC_008578.1"/>
</dbReference>
<dbReference type="AlphaFoldDB" id="A0LWM9"/>
<dbReference type="HOGENOM" id="CLU_077328_0_0_11"/>
<dbReference type="Pfam" id="PF06053">
    <property type="entry name" value="DUF929"/>
    <property type="match status" value="1"/>
</dbReference>
<organism evidence="3 4">
    <name type="scientific">Acidothermus cellulolyticus (strain ATCC 43068 / DSM 8971 / 11B)</name>
    <dbReference type="NCBI Taxonomy" id="351607"/>
    <lineage>
        <taxon>Bacteria</taxon>
        <taxon>Bacillati</taxon>
        <taxon>Actinomycetota</taxon>
        <taxon>Actinomycetes</taxon>
        <taxon>Acidothermales</taxon>
        <taxon>Acidothermaceae</taxon>
        <taxon>Acidothermus</taxon>
    </lineage>
</organism>
<sequence>MSGDDRSVHSSERVSAKYAAKRAATERIAAQRAAQARKERRRNIMVVGGSVLAVLAVVAAVIIVGVVTKSSHGAKANPVTPAAPSVLNALQAAAQRTSTTPDFSTIAGPPAKLDGQPLTSGGKPEVLYVGAEYCPHCGNTRWPLAIALSRFGQFSNLKTTYSSNSDSPAHIPTLSFYQSSYSSPYLVFVGKEEEDGLGRPLEQLTSAENSLFQSVGGLAYPFIDFAGKWAQKGDALQPTLLSGMTVDQVAKALEDPSSKQGKAILAAADIYTAIICEATGGQPTNVCSAPSVKAAEAALNGGK</sequence>
<dbReference type="EMBL" id="CP000481">
    <property type="protein sequence ID" value="ABK53839.1"/>
    <property type="molecule type" value="Genomic_DNA"/>
</dbReference>
<feature type="transmembrane region" description="Helical" evidence="2">
    <location>
        <begin position="44"/>
        <end position="67"/>
    </location>
</feature>
<keyword evidence="2" id="KW-0472">Membrane</keyword>
<evidence type="ECO:0008006" key="5">
    <source>
        <dbReference type="Google" id="ProtNLM"/>
    </source>
</evidence>
<feature type="region of interest" description="Disordered" evidence="1">
    <location>
        <begin position="98"/>
        <end position="117"/>
    </location>
</feature>
<keyword evidence="4" id="KW-1185">Reference proteome</keyword>
<evidence type="ECO:0000313" key="4">
    <source>
        <dbReference type="Proteomes" id="UP000008221"/>
    </source>
</evidence>
<evidence type="ECO:0000256" key="1">
    <source>
        <dbReference type="SAM" id="MobiDB-lite"/>
    </source>
</evidence>
<dbReference type="Proteomes" id="UP000008221">
    <property type="component" value="Chromosome"/>
</dbReference>
<accession>A0LWM9</accession>
<gene>
    <name evidence="3" type="ordered locus">Acel_2067</name>
</gene>
<dbReference type="STRING" id="351607.Acel_2067"/>
<protein>
    <recommendedName>
        <fullName evidence="5">Thioredoxin-like fold domain-containing protein</fullName>
    </recommendedName>
</protein>
<reference evidence="3 4" key="1">
    <citation type="journal article" date="2009" name="Genome Res.">
        <title>Complete genome of the cellulolytic thermophile Acidothermus cellulolyticus 11B provides insights into its ecophysiological and evolutionary adaptations.</title>
        <authorList>
            <person name="Barabote R.D."/>
            <person name="Xie G."/>
            <person name="Leu D.H."/>
            <person name="Normand P."/>
            <person name="Necsulea A."/>
            <person name="Daubin V."/>
            <person name="Medigue C."/>
            <person name="Adney W.S."/>
            <person name="Xu X.C."/>
            <person name="Lapidus A."/>
            <person name="Parales R.E."/>
            <person name="Detter C."/>
            <person name="Pujic P."/>
            <person name="Bruce D."/>
            <person name="Lavire C."/>
            <person name="Challacombe J.F."/>
            <person name="Brettin T.S."/>
            <person name="Berry A.M."/>
        </authorList>
    </citation>
    <scope>NUCLEOTIDE SEQUENCE [LARGE SCALE GENOMIC DNA]</scope>
    <source>
        <strain evidence="4">ATCC 43068 / DSM 8971 / 11B</strain>
    </source>
</reference>
<evidence type="ECO:0000313" key="3">
    <source>
        <dbReference type="EMBL" id="ABK53839.1"/>
    </source>
</evidence>
<keyword evidence="2" id="KW-0812">Transmembrane</keyword>
<dbReference type="KEGG" id="ace:Acel_2067"/>
<keyword evidence="2" id="KW-1133">Transmembrane helix</keyword>
<dbReference type="OrthoDB" id="154333at2"/>
<name>A0LWM9_ACIC1</name>
<dbReference type="InParanoid" id="A0LWM9"/>